<evidence type="ECO:0000313" key="4">
    <source>
        <dbReference type="Proteomes" id="UP000182347"/>
    </source>
</evidence>
<feature type="domain" description="VanZ-like" evidence="2">
    <location>
        <begin position="70"/>
        <end position="189"/>
    </location>
</feature>
<feature type="transmembrane region" description="Helical" evidence="1">
    <location>
        <begin position="65"/>
        <end position="82"/>
    </location>
</feature>
<feature type="transmembrane region" description="Helical" evidence="1">
    <location>
        <begin position="7"/>
        <end position="26"/>
    </location>
</feature>
<dbReference type="AlphaFoldDB" id="A0A1G9NLE0"/>
<keyword evidence="1" id="KW-0472">Membrane</keyword>
<protein>
    <submittedName>
        <fullName evidence="3">VanZ like family protein</fullName>
    </submittedName>
</protein>
<dbReference type="PANTHER" id="PTHR36834:SF2">
    <property type="entry name" value="MEMBRANE PROTEIN"/>
    <property type="match status" value="1"/>
</dbReference>
<feature type="transmembrane region" description="Helical" evidence="1">
    <location>
        <begin position="32"/>
        <end position="53"/>
    </location>
</feature>
<accession>A0A1G9NLE0</accession>
<keyword evidence="1" id="KW-0812">Transmembrane</keyword>
<keyword evidence="1" id="KW-1133">Transmembrane helix</keyword>
<dbReference type="InterPro" id="IPR006976">
    <property type="entry name" value="VanZ-like"/>
</dbReference>
<name>A0A1G9NLE0_9BACI</name>
<reference evidence="4" key="1">
    <citation type="submission" date="2016-10" db="EMBL/GenBank/DDBJ databases">
        <authorList>
            <person name="Varghese N."/>
            <person name="Submissions S."/>
        </authorList>
    </citation>
    <scope>NUCLEOTIDE SEQUENCE [LARGE SCALE GENOMIC DNA]</scope>
    <source>
        <strain evidence="4">CGMCC 1.6199</strain>
    </source>
</reference>
<dbReference type="RefSeq" id="WP_074597767.1">
    <property type="nucleotide sequence ID" value="NZ_FNHF01000001.1"/>
</dbReference>
<organism evidence="3 4">
    <name type="scientific">Sediminibacillus halophilus</name>
    <dbReference type="NCBI Taxonomy" id="482461"/>
    <lineage>
        <taxon>Bacteria</taxon>
        <taxon>Bacillati</taxon>
        <taxon>Bacillota</taxon>
        <taxon>Bacilli</taxon>
        <taxon>Bacillales</taxon>
        <taxon>Bacillaceae</taxon>
        <taxon>Sediminibacillus</taxon>
    </lineage>
</organism>
<evidence type="ECO:0000313" key="3">
    <source>
        <dbReference type="EMBL" id="SDL87174.1"/>
    </source>
</evidence>
<evidence type="ECO:0000259" key="2">
    <source>
        <dbReference type="Pfam" id="PF04892"/>
    </source>
</evidence>
<proteinExistence type="predicted"/>
<dbReference type="Proteomes" id="UP000182347">
    <property type="component" value="Unassembled WGS sequence"/>
</dbReference>
<feature type="transmembrane region" description="Helical" evidence="1">
    <location>
        <begin position="171"/>
        <end position="188"/>
    </location>
</feature>
<dbReference type="PANTHER" id="PTHR36834">
    <property type="entry name" value="MEMBRANE PROTEIN-RELATED"/>
    <property type="match status" value="1"/>
</dbReference>
<dbReference type="Pfam" id="PF04892">
    <property type="entry name" value="VanZ"/>
    <property type="match status" value="1"/>
</dbReference>
<sequence length="196" mass="22652">MEKRFVISLWVSQIVFVLLLPIWITLTEYLHSLVLIVVWVCYSFAFFSISSIAFKKRFKIAKKSLNVCIIVYSIFLLVLLFFRPAGPVYDNYNIIPFKTIMFYLDGETSPFISFYNLAANIGLFIPFGIYYCCKREEAKLTYLVGMAIASVCLVEILQFLTHRGSMDIDDLILNTSGILLGYLIYPLFRKVFSIVH</sequence>
<dbReference type="STRING" id="482461.SAMN05216244_1051"/>
<gene>
    <name evidence="3" type="ORF">SAMN05216244_1051</name>
</gene>
<feature type="transmembrane region" description="Helical" evidence="1">
    <location>
        <begin position="140"/>
        <end position="159"/>
    </location>
</feature>
<feature type="transmembrane region" description="Helical" evidence="1">
    <location>
        <begin position="111"/>
        <end position="133"/>
    </location>
</feature>
<dbReference type="InterPro" id="IPR053150">
    <property type="entry name" value="Teicoplanin_resist-assoc"/>
</dbReference>
<evidence type="ECO:0000256" key="1">
    <source>
        <dbReference type="SAM" id="Phobius"/>
    </source>
</evidence>
<keyword evidence="4" id="KW-1185">Reference proteome</keyword>
<dbReference type="EMBL" id="FNHF01000001">
    <property type="protein sequence ID" value="SDL87174.1"/>
    <property type="molecule type" value="Genomic_DNA"/>
</dbReference>